<evidence type="ECO:0000256" key="1">
    <source>
        <dbReference type="SAM" id="MobiDB-lite"/>
    </source>
</evidence>
<proteinExistence type="predicted"/>
<dbReference type="AlphaFoldDB" id="A0A9E6ZJ97"/>
<reference evidence="2" key="1">
    <citation type="submission" date="2022-03" db="EMBL/GenBank/DDBJ databases">
        <title>Description of Abyssus ytuae gen. nov., sp. nov., a novel member of the family Flavobacteriaceae isolated from the sediment of Mariana Trench.</title>
        <authorList>
            <person name="Zhang J."/>
            <person name="Xu X."/>
        </authorList>
    </citation>
    <scope>NUCLEOTIDE SEQUENCE</scope>
    <source>
        <strain evidence="2">MT3330</strain>
    </source>
</reference>
<name>A0A9E6ZJ97_9FLAO</name>
<organism evidence="2 3">
    <name type="scientific">Abyssalbus ytuae</name>
    <dbReference type="NCBI Taxonomy" id="2926907"/>
    <lineage>
        <taxon>Bacteria</taxon>
        <taxon>Pseudomonadati</taxon>
        <taxon>Bacteroidota</taxon>
        <taxon>Flavobacteriia</taxon>
        <taxon>Flavobacteriales</taxon>
        <taxon>Flavobacteriaceae</taxon>
        <taxon>Abyssalbus</taxon>
    </lineage>
</organism>
<feature type="region of interest" description="Disordered" evidence="1">
    <location>
        <begin position="76"/>
        <end position="100"/>
    </location>
</feature>
<sequence>MKELFLKFLPTVAAFMGFEPGAKEKLDFSEEEKKKLDAETGKDGFAEQFMKYYNEEYLKANEEAQKHYDEFMEKMKASGVNPASEQEEDPEPSEVPTADEKTLASKLRDMVKQAEGLLKTNAQLAADNEKLKKLPEDDVPEALITQENKKMNSVTHSKTHLFASGNSWDSLERPWNKRAASGKIEPSAATVWDKVNIDKLNEDLGAYYRRNSNEIMSLLMDGYDIPAHWPVVSNVQDQYVFTSIVSGEITQAFKKEWLPKNKQRFVPVINKIFDKQIDGEWQASELKSIEKSWLNMFFNEGSTPYKESFARYLIGEILKKARKEDKISVFKGVYSDPALQPDKAGSFLNSMDGFLKLISKHMDVDYKSHDLPKVNSVNAYDVIQDWVENKLPIDVRNMPGLKLGLGNDVHRWYIDGREKSKGVYMDYERIANHVEDFPNIEFVKHAQLEGTGFMYITTDDNIGLMVDRPGEEGIITIEYTKRIINFFADYKLGVFFKAFGAKVDPSAEIDYEDQIFFSNKVDLLTDVYVPVAANDATPSVTEHKALKIGSNNTAPTNITDIDDATVGDYIYLYGDAETNISTVVSNSDLLLDGGNFPLNKGNVLVLIAVAGDKFLEYSRTIASEASSTEKVTLAGDATTADAQDGTHFVTSANSGATALTNIENAIEGETYTIEGGSDTNSTTVANSGNFLLTGSFTASNGTYLKVVYNGAKFVEVERG</sequence>
<dbReference type="EMBL" id="CP094358">
    <property type="protein sequence ID" value="UOB16589.1"/>
    <property type="molecule type" value="Genomic_DNA"/>
</dbReference>
<dbReference type="KEGG" id="fbm:MQE35_12690"/>
<evidence type="ECO:0000313" key="2">
    <source>
        <dbReference type="EMBL" id="UOB16589.1"/>
    </source>
</evidence>
<dbReference type="Proteomes" id="UP000831290">
    <property type="component" value="Chromosome"/>
</dbReference>
<accession>A0A9E6ZJ97</accession>
<dbReference type="RefSeq" id="WP_255841804.1">
    <property type="nucleotide sequence ID" value="NZ_CP094358.1"/>
</dbReference>
<protein>
    <submittedName>
        <fullName evidence="2">Uncharacterized protein</fullName>
    </submittedName>
</protein>
<keyword evidence="3" id="KW-1185">Reference proteome</keyword>
<evidence type="ECO:0000313" key="3">
    <source>
        <dbReference type="Proteomes" id="UP000831290"/>
    </source>
</evidence>
<gene>
    <name evidence="2" type="ORF">MQE35_12690</name>
</gene>